<dbReference type="CDD" id="cd00051">
    <property type="entry name" value="EFh"/>
    <property type="match status" value="1"/>
</dbReference>
<feature type="compositionally biased region" description="Low complexity" evidence="1">
    <location>
        <begin position="166"/>
        <end position="179"/>
    </location>
</feature>
<dbReference type="Pfam" id="PF13833">
    <property type="entry name" value="EF-hand_8"/>
    <property type="match status" value="1"/>
</dbReference>
<evidence type="ECO:0000256" key="1">
    <source>
        <dbReference type="SAM" id="MobiDB-lite"/>
    </source>
</evidence>
<feature type="region of interest" description="Disordered" evidence="1">
    <location>
        <begin position="29"/>
        <end position="52"/>
    </location>
</feature>
<reference evidence="3" key="2">
    <citation type="submission" date="2023-02" db="EMBL/GenBank/DDBJ databases">
        <authorList>
            <person name="Rayyan A."/>
            <person name="Meyer T."/>
            <person name="Kyndt J.A."/>
        </authorList>
    </citation>
    <scope>NUCLEOTIDE SEQUENCE</scope>
    <source>
        <strain evidence="3">DSM 9987</strain>
    </source>
</reference>
<feature type="region of interest" description="Disordered" evidence="1">
    <location>
        <begin position="166"/>
        <end position="191"/>
    </location>
</feature>
<reference evidence="3" key="1">
    <citation type="journal article" date="2023" name="Microbiol Resour">
        <title>Genome Sequences of Rhodoplanes serenus and Two Thermotolerant Strains, Rhodoplanes tepidamans and 'Rhodoplanes cryptolactis,' Further Refine the Genus.</title>
        <authorList>
            <person name="Rayyan A.A."/>
            <person name="Kyndt J.A."/>
        </authorList>
    </citation>
    <scope>NUCLEOTIDE SEQUENCE</scope>
    <source>
        <strain evidence="3">DSM 9987</strain>
    </source>
</reference>
<sequence>MSSARISSAGVADTETLLNLLQRKSGIRSELQRPAGSSEHAPGFAPAAGAAGDVNGPGGAGKYSISSETMAFLLTVQQTAVEKAPAAPAGSAGGPANGAGPESRVDLIFRAMDTDNDGRIGRAEFVSFIQARGGAASFAEQMFDKIDAADQGFITRDRMAAAMRQASAEPADAAAAATAADDRRPPFSVSA</sequence>
<name>A0ABT5JI22_RHOTP</name>
<dbReference type="Proteomes" id="UP001165652">
    <property type="component" value="Unassembled WGS sequence"/>
</dbReference>
<dbReference type="PROSITE" id="PS00018">
    <property type="entry name" value="EF_HAND_1"/>
    <property type="match status" value="1"/>
</dbReference>
<dbReference type="InterPro" id="IPR018247">
    <property type="entry name" value="EF_Hand_1_Ca_BS"/>
</dbReference>
<comment type="caution">
    <text evidence="3">The sequence shown here is derived from an EMBL/GenBank/DDBJ whole genome shotgun (WGS) entry which is preliminary data.</text>
</comment>
<proteinExistence type="predicted"/>
<dbReference type="SMART" id="SM00054">
    <property type="entry name" value="EFh"/>
    <property type="match status" value="2"/>
</dbReference>
<evidence type="ECO:0000259" key="2">
    <source>
        <dbReference type="PROSITE" id="PS50222"/>
    </source>
</evidence>
<keyword evidence="4" id="KW-1185">Reference proteome</keyword>
<evidence type="ECO:0000313" key="3">
    <source>
        <dbReference type="EMBL" id="MDC7789360.1"/>
    </source>
</evidence>
<dbReference type="SUPFAM" id="SSF47473">
    <property type="entry name" value="EF-hand"/>
    <property type="match status" value="1"/>
</dbReference>
<dbReference type="Gene3D" id="1.10.238.10">
    <property type="entry name" value="EF-hand"/>
    <property type="match status" value="1"/>
</dbReference>
<feature type="compositionally biased region" description="Low complexity" evidence="1">
    <location>
        <begin position="41"/>
        <end position="52"/>
    </location>
</feature>
<dbReference type="InterPro" id="IPR002048">
    <property type="entry name" value="EF_hand_dom"/>
</dbReference>
<dbReference type="PROSITE" id="PS50222">
    <property type="entry name" value="EF_HAND_2"/>
    <property type="match status" value="1"/>
</dbReference>
<protein>
    <submittedName>
        <fullName evidence="3">EF-hand domain-containing protein</fullName>
    </submittedName>
</protein>
<dbReference type="RefSeq" id="WP_272780186.1">
    <property type="nucleotide sequence ID" value="NZ_JAQQLI010000069.1"/>
</dbReference>
<organism evidence="3 4">
    <name type="scientific">Rhodoplanes tepidamans</name>
    <name type="common">Rhodoplanes cryptolactis</name>
    <dbReference type="NCBI Taxonomy" id="200616"/>
    <lineage>
        <taxon>Bacteria</taxon>
        <taxon>Pseudomonadati</taxon>
        <taxon>Pseudomonadota</taxon>
        <taxon>Alphaproteobacteria</taxon>
        <taxon>Hyphomicrobiales</taxon>
        <taxon>Nitrobacteraceae</taxon>
        <taxon>Rhodoplanes</taxon>
    </lineage>
</organism>
<gene>
    <name evidence="3" type="ORF">PQJ73_27070</name>
</gene>
<dbReference type="EMBL" id="JAQQLI010000069">
    <property type="protein sequence ID" value="MDC7789360.1"/>
    <property type="molecule type" value="Genomic_DNA"/>
</dbReference>
<feature type="domain" description="EF-hand" evidence="2">
    <location>
        <begin position="100"/>
        <end position="135"/>
    </location>
</feature>
<evidence type="ECO:0000313" key="4">
    <source>
        <dbReference type="Proteomes" id="UP001165652"/>
    </source>
</evidence>
<accession>A0ABT5JI22</accession>
<dbReference type="InterPro" id="IPR011992">
    <property type="entry name" value="EF-hand-dom_pair"/>
</dbReference>